<dbReference type="SUPFAM" id="SSF160443">
    <property type="entry name" value="SMR domain-like"/>
    <property type="match status" value="1"/>
</dbReference>
<dbReference type="SMART" id="SM00463">
    <property type="entry name" value="SMR"/>
    <property type="match status" value="1"/>
</dbReference>
<proteinExistence type="predicted"/>
<comment type="caution">
    <text evidence="3">The sequence shown here is derived from an EMBL/GenBank/DDBJ whole genome shotgun (WGS) entry which is preliminary data.</text>
</comment>
<feature type="compositionally biased region" description="Polar residues" evidence="1">
    <location>
        <begin position="214"/>
        <end position="226"/>
    </location>
</feature>
<dbReference type="PANTHER" id="PTHR47417:SF1">
    <property type="entry name" value="SMR DOMAIN-CONTAINING PROTEIN YPL199C"/>
    <property type="match status" value="1"/>
</dbReference>
<dbReference type="Proteomes" id="UP000179807">
    <property type="component" value="Unassembled WGS sequence"/>
</dbReference>
<protein>
    <recommendedName>
        <fullName evidence="2">Smr domain-containing protein</fullName>
    </recommendedName>
</protein>
<feature type="region of interest" description="Disordered" evidence="1">
    <location>
        <begin position="202"/>
        <end position="256"/>
    </location>
</feature>
<dbReference type="PROSITE" id="PS50828">
    <property type="entry name" value="SMR"/>
    <property type="match status" value="1"/>
</dbReference>
<feature type="compositionally biased region" description="Basic and acidic residues" evidence="1">
    <location>
        <begin position="57"/>
        <end position="66"/>
    </location>
</feature>
<gene>
    <name evidence="3" type="ORF">TRFO_03164</name>
</gene>
<keyword evidence="4" id="KW-1185">Reference proteome</keyword>
<evidence type="ECO:0000313" key="4">
    <source>
        <dbReference type="Proteomes" id="UP000179807"/>
    </source>
</evidence>
<dbReference type="Pfam" id="PF01713">
    <property type="entry name" value="Smr"/>
    <property type="match status" value="1"/>
</dbReference>
<dbReference type="RefSeq" id="XP_068367266.1">
    <property type="nucleotide sequence ID" value="XM_068491128.1"/>
</dbReference>
<accession>A0A1J4KSQ0</accession>
<dbReference type="VEuPathDB" id="TrichDB:TRFO_03164"/>
<feature type="region of interest" description="Disordered" evidence="1">
    <location>
        <begin position="44"/>
        <end position="83"/>
    </location>
</feature>
<dbReference type="GeneID" id="94825832"/>
<feature type="domain" description="Smr" evidence="2">
    <location>
        <begin position="426"/>
        <end position="501"/>
    </location>
</feature>
<dbReference type="InterPro" id="IPR002625">
    <property type="entry name" value="Smr_dom"/>
</dbReference>
<dbReference type="InterPro" id="IPR053020">
    <property type="entry name" value="Smr_domain_protein"/>
</dbReference>
<dbReference type="EMBL" id="MLAK01000421">
    <property type="protein sequence ID" value="OHT14130.1"/>
    <property type="molecule type" value="Genomic_DNA"/>
</dbReference>
<dbReference type="PANTHER" id="PTHR47417">
    <property type="entry name" value="SMR DOMAIN-CONTAINING PROTEIN YPL199C"/>
    <property type="match status" value="1"/>
</dbReference>
<evidence type="ECO:0000256" key="1">
    <source>
        <dbReference type="SAM" id="MobiDB-lite"/>
    </source>
</evidence>
<dbReference type="OrthoDB" id="3231855at2759"/>
<name>A0A1J4KSQ0_9EUKA</name>
<evidence type="ECO:0000313" key="3">
    <source>
        <dbReference type="EMBL" id="OHT14130.1"/>
    </source>
</evidence>
<dbReference type="AlphaFoldDB" id="A0A1J4KSQ0"/>
<dbReference type="CDD" id="cd14279">
    <property type="entry name" value="CUE"/>
    <property type="match status" value="1"/>
</dbReference>
<sequence>MENDEAASLLCELFPDVSIEESKNYLIWNTFDQAIDLLSQIYPQDENDDHENDEQENETHPNDEIPNRNNPDHGNSPNIGRNENRNILFEKSDDSDNDMDQNCINLLIIEMKESFPDLDDEICLLILEESNFIIQKAKKTADATQRLYQHYLSTSENEEKLQKLKNYYPNVNDETLRNCLEAAGGDFQSAVGFVESTFPRDSQISHKKAKPTKTVISESGPTSFIRQTKKEPKKKKKAIPSIKESQSTKTSAVSSIPPEYQVNQTMKMENNVNLLMSMFENAFSKEEIEEVLNLTENDIDRSANMLAEKLATHNLNTHDEQIDPHIKELTEIFPLASFSEIELALNDANKDIETASLLLMNRFSENPMPEDTLLAQRPDLSVQEAKEVLQKTNGNLGEASKIFWHIQKKPIQRNSSSMTRKLTRTVDLHGLRLAEAQDVVSRSLRSAKDSNTGRICFITGHGAHSKNHIPVLKPLVFRMCKDFGYKPIQSRNRGIIVCNIV</sequence>
<dbReference type="Gene3D" id="3.30.1370.110">
    <property type="match status" value="1"/>
</dbReference>
<feature type="compositionally biased region" description="Polar residues" evidence="1">
    <location>
        <begin position="67"/>
        <end position="81"/>
    </location>
</feature>
<dbReference type="InterPro" id="IPR036063">
    <property type="entry name" value="Smr_dom_sf"/>
</dbReference>
<feature type="compositionally biased region" description="Acidic residues" evidence="1">
    <location>
        <begin position="45"/>
        <end position="56"/>
    </location>
</feature>
<reference evidence="3" key="1">
    <citation type="submission" date="2016-10" db="EMBL/GenBank/DDBJ databases">
        <authorList>
            <person name="Benchimol M."/>
            <person name="Almeida L.G."/>
            <person name="Vasconcelos A.T."/>
            <person name="Perreira-Neves A."/>
            <person name="Rosa I.A."/>
            <person name="Tasca T."/>
            <person name="Bogo M.R."/>
            <person name="de Souza W."/>
        </authorList>
    </citation>
    <scope>NUCLEOTIDE SEQUENCE [LARGE SCALE GENOMIC DNA]</scope>
    <source>
        <strain evidence="3">K</strain>
    </source>
</reference>
<organism evidence="3 4">
    <name type="scientific">Tritrichomonas foetus</name>
    <dbReference type="NCBI Taxonomy" id="1144522"/>
    <lineage>
        <taxon>Eukaryota</taxon>
        <taxon>Metamonada</taxon>
        <taxon>Parabasalia</taxon>
        <taxon>Tritrichomonadida</taxon>
        <taxon>Tritrichomonadidae</taxon>
        <taxon>Tritrichomonas</taxon>
    </lineage>
</organism>
<evidence type="ECO:0000259" key="2">
    <source>
        <dbReference type="PROSITE" id="PS50828"/>
    </source>
</evidence>